<dbReference type="EMBL" id="VSSQ01066579">
    <property type="protein sequence ID" value="MPN19091.1"/>
    <property type="molecule type" value="Genomic_DNA"/>
</dbReference>
<organism evidence="1">
    <name type="scientific">bioreactor metagenome</name>
    <dbReference type="NCBI Taxonomy" id="1076179"/>
    <lineage>
        <taxon>unclassified sequences</taxon>
        <taxon>metagenomes</taxon>
        <taxon>ecological metagenomes</taxon>
    </lineage>
</organism>
<accession>A0A645FWZ0</accession>
<evidence type="ECO:0008006" key="2">
    <source>
        <dbReference type="Google" id="ProtNLM"/>
    </source>
</evidence>
<gene>
    <name evidence="1" type="ORF">SDC9_166457</name>
</gene>
<reference evidence="1" key="1">
    <citation type="submission" date="2019-08" db="EMBL/GenBank/DDBJ databases">
        <authorList>
            <person name="Kucharzyk K."/>
            <person name="Murdoch R.W."/>
            <person name="Higgins S."/>
            <person name="Loffler F."/>
        </authorList>
    </citation>
    <scope>NUCLEOTIDE SEQUENCE</scope>
</reference>
<proteinExistence type="predicted"/>
<evidence type="ECO:0000313" key="1">
    <source>
        <dbReference type="EMBL" id="MPN19091.1"/>
    </source>
</evidence>
<name>A0A645FWZ0_9ZZZZ</name>
<dbReference type="AlphaFoldDB" id="A0A645FWZ0"/>
<comment type="caution">
    <text evidence="1">The sequence shown here is derived from an EMBL/GenBank/DDBJ whole genome shotgun (WGS) entry which is preliminary data.</text>
</comment>
<sequence>MDVAIPEGVTKVKVSIKKDWNVAYIDDVVFYSMASGVKNPSIKNLKVNSNASGLIINSSSVLDVVRVFDISGKIIKSIQCDGLQQIEIPLNNVTSGLFLIEVADVHGNIDRVKQLVK</sequence>
<protein>
    <recommendedName>
        <fullName evidence="2">Secretion system C-terminal sorting domain-containing protein</fullName>
    </recommendedName>
</protein>